<dbReference type="SUPFAM" id="SSF48452">
    <property type="entry name" value="TPR-like"/>
    <property type="match status" value="3"/>
</dbReference>
<evidence type="ECO:0000256" key="1">
    <source>
        <dbReference type="PROSITE-ProRule" id="PRU00339"/>
    </source>
</evidence>
<dbReference type="Gene3D" id="1.10.8.430">
    <property type="entry name" value="Helical domain of apoptotic protease-activating factors"/>
    <property type="match status" value="1"/>
</dbReference>
<dbReference type="PANTHER" id="PTHR47691">
    <property type="entry name" value="REGULATOR-RELATED"/>
    <property type="match status" value="1"/>
</dbReference>
<name>A0ABN3JK06_9ACTN</name>
<dbReference type="EMBL" id="BAAARW010000020">
    <property type="protein sequence ID" value="GAA2430640.1"/>
    <property type="molecule type" value="Genomic_DNA"/>
</dbReference>
<gene>
    <name evidence="2" type="ORF">GCM10010191_50300</name>
</gene>
<dbReference type="PANTHER" id="PTHR47691:SF3">
    <property type="entry name" value="HTH-TYPE TRANSCRIPTIONAL REGULATOR RV0890C-RELATED"/>
    <property type="match status" value="1"/>
</dbReference>
<dbReference type="Gene3D" id="3.40.50.300">
    <property type="entry name" value="P-loop containing nucleotide triphosphate hydrolases"/>
    <property type="match status" value="1"/>
</dbReference>
<dbReference type="PROSITE" id="PS50005">
    <property type="entry name" value="TPR"/>
    <property type="match status" value="1"/>
</dbReference>
<dbReference type="InterPro" id="IPR027417">
    <property type="entry name" value="P-loop_NTPase"/>
</dbReference>
<sequence>MSAGSGQSDPPEASLRAWAGGAGRVYQAAGDQYIHEGLPAAPAAVTNTLPRDTFAFEGRDQELRELVDAVRRRTEAGELLPIYTIDGMPGVGKTAFAVHTAHLLADGFPDGTLFVDLHAHTAGQLPVEPADALGSLLSIVGVAAQYIPAGMDARAAMWRDRLAGKRVLLVLDNAAGHHQVEPLLPGTENCLVLVTSRRRLSALGATVPLPLGVLSAAQATALLATLSGRDLSGIEAAADTVVRLCGHLPLAISLLAGRLRHHPSWLVEDLIEDLADAQTRLDELQAEDTAVATTFELSYQRLPEDRKAFFRRLGLHPGEDIDDQAAAALAGIPLVQARRHLTALHDDHLIDEPRRRRYRMHDLIRDYTRALAGHDGPSKGEEAIGQLFDYYQRTAALADRHLGPALRTNIPANPGVSDSPVPTTRETALHWMETERANLLACAEHTIRQNQHPRLLRFAEAMAGFLRQAGPWDRAIEIHRAATAAAEHDADPPAQAKALVHLTIVQYLSGAYPPAREAAKRALTLYRDLGDLPGQAAALCHLGIIHELTNEHEPATQALERSLALYRCLDDRKGQADAITHLGIVRYWSSDYPGGSELLEQAVMLYREVGDLPGQANASYHLGLIRWLIDDYPGAAEALEKSMTLHRGSGNRLGMAEAQNWLGAVWRTIGEYEAATRAQSDALAVFREMGSRFDEAEALYNLGVTSWSTEDYDTAAEFLEASLLACRELDNPLGEADSLCVLGSVHRHTGDHAKATELLDKSLTLYRELDNELGEAATLNEIGALLFASGRHAEALEHYEFALRLARSVNGPFEEAVALAGIGRHAHHERETVTAIAHFRDALAILQRIGAAAAKKMELELTALEKADQG</sequence>
<dbReference type="SUPFAM" id="SSF52540">
    <property type="entry name" value="P-loop containing nucleoside triphosphate hydrolases"/>
    <property type="match status" value="1"/>
</dbReference>
<organism evidence="2 3">
    <name type="scientific">Actinomadura vinacea</name>
    <dbReference type="NCBI Taxonomy" id="115336"/>
    <lineage>
        <taxon>Bacteria</taxon>
        <taxon>Bacillati</taxon>
        <taxon>Actinomycetota</taxon>
        <taxon>Actinomycetes</taxon>
        <taxon>Streptosporangiales</taxon>
        <taxon>Thermomonosporaceae</taxon>
        <taxon>Actinomadura</taxon>
    </lineage>
</organism>
<comment type="caution">
    <text evidence="2">The sequence shown here is derived from an EMBL/GenBank/DDBJ whole genome shotgun (WGS) entry which is preliminary data.</text>
</comment>
<reference evidence="2 3" key="1">
    <citation type="journal article" date="2019" name="Int. J. Syst. Evol. Microbiol.">
        <title>The Global Catalogue of Microorganisms (GCM) 10K type strain sequencing project: providing services to taxonomists for standard genome sequencing and annotation.</title>
        <authorList>
            <consortium name="The Broad Institute Genomics Platform"/>
            <consortium name="The Broad Institute Genome Sequencing Center for Infectious Disease"/>
            <person name="Wu L."/>
            <person name="Ma J."/>
        </authorList>
    </citation>
    <scope>NUCLEOTIDE SEQUENCE [LARGE SCALE GENOMIC DNA]</scope>
    <source>
        <strain evidence="2 3">JCM 3325</strain>
    </source>
</reference>
<dbReference type="Gene3D" id="1.25.40.10">
    <property type="entry name" value="Tetratricopeptide repeat domain"/>
    <property type="match status" value="2"/>
</dbReference>
<dbReference type="SMART" id="SM00028">
    <property type="entry name" value="TPR"/>
    <property type="match status" value="9"/>
</dbReference>
<proteinExistence type="predicted"/>
<dbReference type="PRINTS" id="PR00364">
    <property type="entry name" value="DISEASERSIST"/>
</dbReference>
<dbReference type="InterPro" id="IPR019734">
    <property type="entry name" value="TPR_rpt"/>
</dbReference>
<dbReference type="Pfam" id="PF13424">
    <property type="entry name" value="TPR_12"/>
    <property type="match status" value="2"/>
</dbReference>
<dbReference type="InterPro" id="IPR011990">
    <property type="entry name" value="TPR-like_helical_dom_sf"/>
</dbReference>
<dbReference type="Gene3D" id="1.10.10.10">
    <property type="entry name" value="Winged helix-like DNA-binding domain superfamily/Winged helix DNA-binding domain"/>
    <property type="match status" value="1"/>
</dbReference>
<dbReference type="RefSeq" id="WP_344592076.1">
    <property type="nucleotide sequence ID" value="NZ_BAAARW010000020.1"/>
</dbReference>
<dbReference type="InterPro" id="IPR042197">
    <property type="entry name" value="Apaf_helical"/>
</dbReference>
<keyword evidence="3" id="KW-1185">Reference proteome</keyword>
<protein>
    <submittedName>
        <fullName evidence="2">Tetratricopeptide repeat protein</fullName>
    </submittedName>
</protein>
<evidence type="ECO:0000313" key="3">
    <source>
        <dbReference type="Proteomes" id="UP001501231"/>
    </source>
</evidence>
<dbReference type="InterPro" id="IPR036388">
    <property type="entry name" value="WH-like_DNA-bd_sf"/>
</dbReference>
<keyword evidence="1" id="KW-0802">TPR repeat</keyword>
<evidence type="ECO:0000313" key="2">
    <source>
        <dbReference type="EMBL" id="GAA2430640.1"/>
    </source>
</evidence>
<feature type="repeat" description="TPR" evidence="1">
    <location>
        <begin position="776"/>
        <end position="809"/>
    </location>
</feature>
<dbReference type="Proteomes" id="UP001501231">
    <property type="component" value="Unassembled WGS sequence"/>
</dbReference>
<accession>A0ABN3JK06</accession>